<sequence>MFAPSDLARRFATWRERARFRAALARLVEDPHLAADVGFDVPSIRAERARLPWEPVRLRRGPGLRQAVVDAPASSGFGGIGLNPAAARRI</sequence>
<organism evidence="1 2">
    <name type="scientific">Oharaeibacter diazotrophicus</name>
    <dbReference type="NCBI Taxonomy" id="1920512"/>
    <lineage>
        <taxon>Bacteria</taxon>
        <taxon>Pseudomonadati</taxon>
        <taxon>Pseudomonadota</taxon>
        <taxon>Alphaproteobacteria</taxon>
        <taxon>Hyphomicrobiales</taxon>
        <taxon>Pleomorphomonadaceae</taxon>
        <taxon>Oharaeibacter</taxon>
    </lineage>
</organism>
<name>A0A4V3CVI7_9HYPH</name>
<gene>
    <name evidence="1" type="ORF">EDD54_3897</name>
</gene>
<dbReference type="RefSeq" id="WP_208112234.1">
    <property type="nucleotide sequence ID" value="NZ_BSPM01000007.1"/>
</dbReference>
<evidence type="ECO:0000313" key="2">
    <source>
        <dbReference type="Proteomes" id="UP000294547"/>
    </source>
</evidence>
<evidence type="ECO:0008006" key="3">
    <source>
        <dbReference type="Google" id="ProtNLM"/>
    </source>
</evidence>
<protein>
    <recommendedName>
        <fullName evidence="3">DUF1127 domain-containing protein</fullName>
    </recommendedName>
</protein>
<accession>A0A4V3CVI7</accession>
<dbReference type="AlphaFoldDB" id="A0A4V3CVI7"/>
<evidence type="ECO:0000313" key="1">
    <source>
        <dbReference type="EMBL" id="TDP82628.1"/>
    </source>
</evidence>
<comment type="caution">
    <text evidence="1">The sequence shown here is derived from an EMBL/GenBank/DDBJ whole genome shotgun (WGS) entry which is preliminary data.</text>
</comment>
<dbReference type="EMBL" id="SNXY01000010">
    <property type="protein sequence ID" value="TDP82628.1"/>
    <property type="molecule type" value="Genomic_DNA"/>
</dbReference>
<dbReference type="Proteomes" id="UP000294547">
    <property type="component" value="Unassembled WGS sequence"/>
</dbReference>
<proteinExistence type="predicted"/>
<keyword evidence="2" id="KW-1185">Reference proteome</keyword>
<reference evidence="1 2" key="1">
    <citation type="submission" date="2019-03" db="EMBL/GenBank/DDBJ databases">
        <title>Genomic Encyclopedia of Type Strains, Phase IV (KMG-IV): sequencing the most valuable type-strain genomes for metagenomic binning, comparative biology and taxonomic classification.</title>
        <authorList>
            <person name="Goeker M."/>
        </authorList>
    </citation>
    <scope>NUCLEOTIDE SEQUENCE [LARGE SCALE GENOMIC DNA]</scope>
    <source>
        <strain evidence="1 2">DSM 102969</strain>
    </source>
</reference>